<dbReference type="InterPro" id="IPR037066">
    <property type="entry name" value="Plug_dom_sf"/>
</dbReference>
<feature type="domain" description="TonB C-terminal" evidence="15">
    <location>
        <begin position="56"/>
        <end position="152"/>
    </location>
</feature>
<dbReference type="InterPro" id="IPR036942">
    <property type="entry name" value="Beta-barrel_TonB_sf"/>
</dbReference>
<dbReference type="Gene3D" id="3.30.1150.10">
    <property type="match status" value="1"/>
</dbReference>
<comment type="subcellular location">
    <subcellularLocation>
        <location evidence="2">Cell outer membrane</location>
        <topology evidence="2">Multi-pass membrane protein</topology>
    </subcellularLocation>
    <subcellularLocation>
        <location evidence="1">Membrane</location>
        <topology evidence="1">Single-pass membrane protein</topology>
    </subcellularLocation>
</comment>
<dbReference type="InterPro" id="IPR037682">
    <property type="entry name" value="TonB_C"/>
</dbReference>
<dbReference type="eggNOG" id="COG4771">
    <property type="taxonomic scope" value="Bacteria"/>
</dbReference>
<dbReference type="EMBL" id="ASRX01000035">
    <property type="protein sequence ID" value="EYF04317.1"/>
    <property type="molecule type" value="Genomic_DNA"/>
</dbReference>
<feature type="region of interest" description="Disordered" evidence="13">
    <location>
        <begin position="31"/>
        <end position="79"/>
    </location>
</feature>
<evidence type="ECO:0000256" key="9">
    <source>
        <dbReference type="ARBA" id="ARBA00023136"/>
    </source>
</evidence>
<evidence type="ECO:0000256" key="10">
    <source>
        <dbReference type="ARBA" id="ARBA00023170"/>
    </source>
</evidence>
<dbReference type="InterPro" id="IPR000531">
    <property type="entry name" value="Beta-barrel_TonB"/>
</dbReference>
<dbReference type="AlphaFoldDB" id="A0A017T5L9"/>
<dbReference type="SUPFAM" id="SSF56935">
    <property type="entry name" value="Porins"/>
    <property type="match status" value="1"/>
</dbReference>
<proteinExistence type="inferred from homology"/>
<reference evidence="16 17" key="1">
    <citation type="submission" date="2013-05" db="EMBL/GenBank/DDBJ databases">
        <title>Genome assembly of Chondromyces apiculatus DSM 436.</title>
        <authorList>
            <person name="Sharma G."/>
            <person name="Khatri I."/>
            <person name="Kaur C."/>
            <person name="Mayilraj S."/>
            <person name="Subramanian S."/>
        </authorList>
    </citation>
    <scope>NUCLEOTIDE SEQUENCE [LARGE SCALE GENOMIC DNA]</scope>
    <source>
        <strain evidence="16 17">DSM 436</strain>
    </source>
</reference>
<dbReference type="SUPFAM" id="SSF49464">
    <property type="entry name" value="Carboxypeptidase regulatory domain-like"/>
    <property type="match status" value="1"/>
</dbReference>
<feature type="chain" id="PRO_5001496368" evidence="14">
    <location>
        <begin position="36"/>
        <end position="928"/>
    </location>
</feature>
<dbReference type="InterPro" id="IPR006260">
    <property type="entry name" value="TonB/TolA_C"/>
</dbReference>
<comment type="caution">
    <text evidence="16">The sequence shown here is derived from an EMBL/GenBank/DDBJ whole genome shotgun (WGS) entry which is preliminary data.</text>
</comment>
<evidence type="ECO:0000256" key="7">
    <source>
        <dbReference type="ARBA" id="ARBA00022989"/>
    </source>
</evidence>
<feature type="signal peptide" evidence="14">
    <location>
        <begin position="1"/>
        <end position="35"/>
    </location>
</feature>
<keyword evidence="9 12" id="KW-0472">Membrane</keyword>
<keyword evidence="3" id="KW-0813">Transport</keyword>
<dbReference type="GO" id="GO:0015344">
    <property type="term" value="F:siderophore uptake transmembrane transporter activity"/>
    <property type="evidence" value="ECO:0007669"/>
    <property type="project" value="TreeGrafter"/>
</dbReference>
<dbReference type="Gene3D" id="2.60.40.1120">
    <property type="entry name" value="Carboxypeptidase-like, regulatory domain"/>
    <property type="match status" value="1"/>
</dbReference>
<dbReference type="PANTHER" id="PTHR30069:SF29">
    <property type="entry name" value="HEMOGLOBIN AND HEMOGLOBIN-HAPTOGLOBIN-BINDING PROTEIN 1-RELATED"/>
    <property type="match status" value="1"/>
</dbReference>
<keyword evidence="11" id="KW-0998">Cell outer membrane</keyword>
<keyword evidence="10 16" id="KW-0675">Receptor</keyword>
<evidence type="ECO:0000313" key="17">
    <source>
        <dbReference type="Proteomes" id="UP000019678"/>
    </source>
</evidence>
<keyword evidence="6 14" id="KW-0732">Signal</keyword>
<feature type="compositionally biased region" description="Low complexity" evidence="13">
    <location>
        <begin position="62"/>
        <end position="77"/>
    </location>
</feature>
<dbReference type="STRING" id="1192034.CAP_4581"/>
<keyword evidence="7" id="KW-1133">Transmembrane helix</keyword>
<evidence type="ECO:0000256" key="12">
    <source>
        <dbReference type="RuleBase" id="RU003357"/>
    </source>
</evidence>
<dbReference type="NCBIfam" id="TIGR01352">
    <property type="entry name" value="tonB_Cterm"/>
    <property type="match status" value="1"/>
</dbReference>
<evidence type="ECO:0000256" key="2">
    <source>
        <dbReference type="ARBA" id="ARBA00004571"/>
    </source>
</evidence>
<dbReference type="eggNOG" id="COG0810">
    <property type="taxonomic scope" value="Bacteria"/>
</dbReference>
<accession>A0A017T5L9</accession>
<gene>
    <name evidence="16" type="ORF">CAP_4581</name>
</gene>
<evidence type="ECO:0000256" key="3">
    <source>
        <dbReference type="ARBA" id="ARBA00022448"/>
    </source>
</evidence>
<protein>
    <submittedName>
        <fullName evidence="16">TonB family protein / TonB-dependent receptor</fullName>
    </submittedName>
</protein>
<keyword evidence="17" id="KW-1185">Reference proteome</keyword>
<evidence type="ECO:0000256" key="11">
    <source>
        <dbReference type="ARBA" id="ARBA00023237"/>
    </source>
</evidence>
<evidence type="ECO:0000259" key="15">
    <source>
        <dbReference type="PROSITE" id="PS52015"/>
    </source>
</evidence>
<dbReference type="Gene3D" id="2.170.130.10">
    <property type="entry name" value="TonB-dependent receptor, plug domain"/>
    <property type="match status" value="1"/>
</dbReference>
<dbReference type="Pfam" id="PF00593">
    <property type="entry name" value="TonB_dep_Rec_b-barrel"/>
    <property type="match status" value="1"/>
</dbReference>
<evidence type="ECO:0000256" key="4">
    <source>
        <dbReference type="ARBA" id="ARBA00022452"/>
    </source>
</evidence>
<evidence type="ECO:0000256" key="6">
    <source>
        <dbReference type="ARBA" id="ARBA00022729"/>
    </source>
</evidence>
<dbReference type="Pfam" id="PF13620">
    <property type="entry name" value="CarboxypepD_reg"/>
    <property type="match status" value="1"/>
</dbReference>
<dbReference type="InterPro" id="IPR008969">
    <property type="entry name" value="CarboxyPept-like_regulatory"/>
</dbReference>
<dbReference type="RefSeq" id="WP_231511615.1">
    <property type="nucleotide sequence ID" value="NZ_ASRX01000035.1"/>
</dbReference>
<evidence type="ECO:0000256" key="1">
    <source>
        <dbReference type="ARBA" id="ARBA00004167"/>
    </source>
</evidence>
<evidence type="ECO:0000256" key="14">
    <source>
        <dbReference type="SAM" id="SignalP"/>
    </source>
</evidence>
<dbReference type="Pfam" id="PF07715">
    <property type="entry name" value="Plug"/>
    <property type="match status" value="1"/>
</dbReference>
<evidence type="ECO:0000256" key="13">
    <source>
        <dbReference type="SAM" id="MobiDB-lite"/>
    </source>
</evidence>
<sequence>MSLSRTPSIQRAVAPVLAALAALALTAATASPARAQQPAAVPVPPPPDATPAAPPGQPTPPRATNYAPPEYPPAAKAAGREATVTLQLDIDRTGKVMKAVVIEGAGDGFDESALAAADKLQFEPARRADGVATAARILYRYSFTLAPAEPTAPTGAGARTGAGAEATKTQRLSGVILAEGEIPLAGAQVTLTPAAGTAGTAGATGAAGAATQDGGPRALTTDETGVFSFADIAPGRYRVSITMPGFESLDVTEDVAAGEQVEIKYRLLPVGDGLEVVVRGERPPREVTKRTLQAREINRIPGTNGDALRSLQNLPGVARPPAIAGLLIVRGSSPQDTQTFIDGTPVPLIYHFGGLSSVVPTEMLEKIDFYPGNFGAQFGRGMGGIVDVALRSPKDDGIHGLAQVDLIDARVLVEGPVPFLKGVRFAAAGRRSYVDSWLGPALTAAGAGVTQAPVYYDYQFMVEADVTPSARLRLSFFGSDDALALLVDEPTPGEPALTGDIGLHTAFQRLQLRYDHELTDRDRLAGVVALGKEDLDFSLGPFYFQLDNLSLTGRLEYSRRVSTGVVFNTGIDMLVNAATVNLRAPVVGRPGEPPNQPFSTRPVQELSVTSTLYRPAAYAELELVPSPRARLVPGVRVDYAKDTQQWTVSPRFSGRYDILHGFPRTTVKGGVGLYSQPPQPQEAIPPLGNPGLRSNQAIHYSVGLEQDLTRQLEVSAEGFYKQLDSLVIASVAPDGVNTAYENTARGQVVGGEFLVKYKPDDRFFGWAAYTLSRATRKDRPDEPERLLSFDQTHILTVLGSYQLGHGWEFGARFRLVSGNLIAPNVCNVEDVTCDPARTNAIYHAPSGVYTPIPLSGPGTERLPLFHQLDLRIDKRWKFKHWQLSAYLDVQNVYNNQNTEGVSYNFNYTTRQYISGLPILPSIGVRGEF</sequence>
<organism evidence="16 17">
    <name type="scientific">Chondromyces apiculatus DSM 436</name>
    <dbReference type="NCBI Taxonomy" id="1192034"/>
    <lineage>
        <taxon>Bacteria</taxon>
        <taxon>Pseudomonadati</taxon>
        <taxon>Myxococcota</taxon>
        <taxon>Polyangia</taxon>
        <taxon>Polyangiales</taxon>
        <taxon>Polyangiaceae</taxon>
        <taxon>Chondromyces</taxon>
    </lineage>
</organism>
<keyword evidence="4" id="KW-1134">Transmembrane beta strand</keyword>
<dbReference type="Pfam" id="PF03544">
    <property type="entry name" value="TonB_C"/>
    <property type="match status" value="1"/>
</dbReference>
<dbReference type="InterPro" id="IPR012910">
    <property type="entry name" value="Plug_dom"/>
</dbReference>
<dbReference type="Gene3D" id="2.40.170.20">
    <property type="entry name" value="TonB-dependent receptor, beta-barrel domain"/>
    <property type="match status" value="1"/>
</dbReference>
<evidence type="ECO:0000256" key="5">
    <source>
        <dbReference type="ARBA" id="ARBA00022692"/>
    </source>
</evidence>
<comment type="similarity">
    <text evidence="12">Belongs to the TonB-dependent receptor family.</text>
</comment>
<dbReference type="Proteomes" id="UP000019678">
    <property type="component" value="Unassembled WGS sequence"/>
</dbReference>
<evidence type="ECO:0000256" key="8">
    <source>
        <dbReference type="ARBA" id="ARBA00023077"/>
    </source>
</evidence>
<dbReference type="SUPFAM" id="SSF74653">
    <property type="entry name" value="TolA/TonB C-terminal domain"/>
    <property type="match status" value="1"/>
</dbReference>
<dbReference type="PROSITE" id="PS52015">
    <property type="entry name" value="TONB_CTD"/>
    <property type="match status" value="1"/>
</dbReference>
<evidence type="ECO:0000313" key="16">
    <source>
        <dbReference type="EMBL" id="EYF04317.1"/>
    </source>
</evidence>
<dbReference type="InterPro" id="IPR039426">
    <property type="entry name" value="TonB-dep_rcpt-like"/>
</dbReference>
<dbReference type="PANTHER" id="PTHR30069">
    <property type="entry name" value="TONB-DEPENDENT OUTER MEMBRANE RECEPTOR"/>
    <property type="match status" value="1"/>
</dbReference>
<feature type="compositionally biased region" description="Low complexity" evidence="13">
    <location>
        <begin position="31"/>
        <end position="40"/>
    </location>
</feature>
<feature type="compositionally biased region" description="Pro residues" evidence="13">
    <location>
        <begin position="41"/>
        <end position="61"/>
    </location>
</feature>
<keyword evidence="8 12" id="KW-0798">TonB box</keyword>
<dbReference type="GO" id="GO:0009279">
    <property type="term" value="C:cell outer membrane"/>
    <property type="evidence" value="ECO:0007669"/>
    <property type="project" value="UniProtKB-SubCell"/>
</dbReference>
<dbReference type="GO" id="GO:0044718">
    <property type="term" value="P:siderophore transmembrane transport"/>
    <property type="evidence" value="ECO:0007669"/>
    <property type="project" value="TreeGrafter"/>
</dbReference>
<keyword evidence="5" id="KW-0812">Transmembrane</keyword>
<name>A0A017T5L9_9BACT</name>